<dbReference type="Proteomes" id="UP000005709">
    <property type="component" value="Unassembled WGS sequence"/>
</dbReference>
<keyword evidence="3" id="KW-1185">Reference proteome</keyword>
<name>C8PER3_9BACT</name>
<dbReference type="EMBL" id="ACYG01000009">
    <property type="protein sequence ID" value="EEV18541.1"/>
    <property type="molecule type" value="Genomic_DNA"/>
</dbReference>
<dbReference type="STRING" id="824.CGRAC_0419"/>
<feature type="chain" id="PRO_5002989149" description="Lipoprotein" evidence="1">
    <location>
        <begin position="23"/>
        <end position="166"/>
    </location>
</feature>
<gene>
    <name evidence="2" type="ORF">CAMGR0001_2553</name>
</gene>
<evidence type="ECO:0000313" key="3">
    <source>
        <dbReference type="Proteomes" id="UP000005709"/>
    </source>
</evidence>
<dbReference type="AlphaFoldDB" id="C8PER3"/>
<dbReference type="eggNOG" id="ENOG5031B18">
    <property type="taxonomic scope" value="Bacteria"/>
</dbReference>
<accession>C8PER3</accession>
<evidence type="ECO:0000313" key="2">
    <source>
        <dbReference type="EMBL" id="EEV18541.1"/>
    </source>
</evidence>
<sequence>MRNFKILALCGAFVMLLGGCGAAKYQKRQVTEDPAVTARFEALSKLGSPALVAKAAASEIAADVGGAKPHVKVAQFAFLEEISAQGSDLIYAYSLSPGWASLKSSDRQTYLKLLTKDITENDCNAPSTRALLRSGVREVHRFFYDYPSSHLLDSQVSEEICRKAGL</sequence>
<proteinExistence type="predicted"/>
<dbReference type="PROSITE" id="PS51257">
    <property type="entry name" value="PROKAR_LIPOPROTEIN"/>
    <property type="match status" value="1"/>
</dbReference>
<comment type="caution">
    <text evidence="2">The sequence shown here is derived from an EMBL/GenBank/DDBJ whole genome shotgun (WGS) entry which is preliminary data.</text>
</comment>
<feature type="signal peptide" evidence="1">
    <location>
        <begin position="1"/>
        <end position="22"/>
    </location>
</feature>
<protein>
    <recommendedName>
        <fullName evidence="4">Lipoprotein</fullName>
    </recommendedName>
</protein>
<keyword evidence="1" id="KW-0732">Signal</keyword>
<evidence type="ECO:0008006" key="4">
    <source>
        <dbReference type="Google" id="ProtNLM"/>
    </source>
</evidence>
<dbReference type="RefSeq" id="WP_005869564.1">
    <property type="nucleotide sequence ID" value="NZ_ACYG01000009.1"/>
</dbReference>
<reference evidence="2 3" key="1">
    <citation type="submission" date="2009-07" db="EMBL/GenBank/DDBJ databases">
        <authorList>
            <person name="Madupu R."/>
            <person name="Sebastian Y."/>
            <person name="Durkin A.S."/>
            <person name="Torralba M."/>
            <person name="Methe B."/>
            <person name="Sutton G.G."/>
            <person name="Strausberg R.L."/>
            <person name="Nelson K.E."/>
        </authorList>
    </citation>
    <scope>NUCLEOTIDE SEQUENCE [LARGE SCALE GENOMIC DNA]</scope>
    <source>
        <strain evidence="2 3">RM3268</strain>
    </source>
</reference>
<organism evidence="2 3">
    <name type="scientific">Campylobacter gracilis RM3268</name>
    <dbReference type="NCBI Taxonomy" id="553220"/>
    <lineage>
        <taxon>Bacteria</taxon>
        <taxon>Pseudomonadati</taxon>
        <taxon>Campylobacterota</taxon>
        <taxon>Epsilonproteobacteria</taxon>
        <taxon>Campylobacterales</taxon>
        <taxon>Campylobacteraceae</taxon>
        <taxon>Campylobacter</taxon>
    </lineage>
</organism>
<evidence type="ECO:0000256" key="1">
    <source>
        <dbReference type="SAM" id="SignalP"/>
    </source>
</evidence>
<dbReference type="OrthoDB" id="6466583at2"/>